<evidence type="ECO:0000313" key="3">
    <source>
        <dbReference type="Proteomes" id="UP000501046"/>
    </source>
</evidence>
<accession>A0A2D1GTP3</accession>
<sequence>MASNLSSSLAGQVRNLAITDDDGVNVNWKNSDFSLEWDMRAYTASINHLGGREVKVELTPAQGKNNLLKLKLGKTQLNIQEPGVTVRFEMTTNAGLEALMKTLTQ</sequence>
<dbReference type="EMBL" id="KY884303">
    <property type="protein sequence ID" value="ATN96439.1"/>
    <property type="molecule type" value="Viral_cRNA"/>
</dbReference>
<evidence type="ECO:0000313" key="1">
    <source>
        <dbReference type="EMBL" id="ATN96439.1"/>
    </source>
</evidence>
<proteinExistence type="predicted"/>
<dbReference type="EMBL" id="KY884672">
    <property type="protein sequence ID" value="ATN96449.1"/>
    <property type="molecule type" value="Viral_cRNA"/>
</dbReference>
<protein>
    <submittedName>
        <fullName evidence="1">Uncharacterized protein</fullName>
    </submittedName>
</protein>
<keyword evidence="3" id="KW-1185">Reference proteome</keyword>
<reference evidence="1" key="2">
    <citation type="submission" date="2017-04" db="EMBL/GenBank/DDBJ databases">
        <authorList>
            <person name="Afonso C.L."/>
            <person name="Miller P.J."/>
            <person name="Scott M.A."/>
            <person name="Spackman E."/>
            <person name="Goraichik I."/>
            <person name="Dimitrov K.M."/>
            <person name="Suarez D.L."/>
            <person name="Swayne D.E."/>
        </authorList>
    </citation>
    <scope>NUCLEOTIDE SEQUENCE</scope>
</reference>
<reference evidence="1" key="1">
    <citation type="journal article" date="2017" name="Arch. Virol.">
        <title>Complete genome sequence of maize yellow striate virus, a new cytorhabdovirus infecting maize and wheat crops in Argentina.</title>
        <authorList>
            <person name="Maurino F."/>
            <person name="Dumon A.D."/>
            <person name="Llauger G."/>
            <person name="Alemandri V."/>
            <person name="de Haro L.A."/>
            <person name="Mattio M.F."/>
            <person name="Del Vas M."/>
            <person name="Laguna I.G."/>
            <person name="Gimenez Pecci M.P."/>
        </authorList>
    </citation>
    <scope>NUCLEOTIDE SEQUENCE [LARGE SCALE GENOMIC DNA]</scope>
</reference>
<name>A0A2D1GTP3_9RHAB</name>
<organism evidence="1">
    <name type="scientific">Maize yellow striate virus</name>
    <dbReference type="NCBI Taxonomy" id="1168550"/>
    <lineage>
        <taxon>Viruses</taxon>
        <taxon>Riboviria</taxon>
        <taxon>Orthornavirae</taxon>
        <taxon>Negarnaviricota</taxon>
        <taxon>Haploviricotina</taxon>
        <taxon>Monjiviricetes</taxon>
        <taxon>Mononegavirales</taxon>
        <taxon>Rhabdoviridae</taxon>
        <taxon>Betarhabdovirinae</taxon>
        <taxon>Betacytorhabdovirus</taxon>
        <taxon>Betacytorhabdovirus maysflavostriatis</taxon>
        <taxon>Cytorhabdovirus maysflavostriatis</taxon>
    </lineage>
</organism>
<dbReference type="Proteomes" id="UP000501046">
    <property type="component" value="Segment"/>
</dbReference>
<evidence type="ECO:0000313" key="2">
    <source>
        <dbReference type="EMBL" id="ATN96449.1"/>
    </source>
</evidence>
<gene>
    <name evidence="2" type="primary">6</name>
</gene>